<dbReference type="Proteomes" id="UP000769780">
    <property type="component" value="Unassembled WGS sequence"/>
</dbReference>
<comment type="subunit">
    <text evidence="6">Homodimer.</text>
</comment>
<accession>A0ABS7KA34</accession>
<proteinExistence type="inferred from homology"/>
<dbReference type="HAMAP" id="MF_02040">
    <property type="entry name" value="Mrp_NBP35"/>
    <property type="match status" value="1"/>
</dbReference>
<sequence>MINPIKEEVLYMLKGNVLAVTSGKGGVGKSSLSVNLALALQKLGKSVAIIDLDIYGFSVPKILNIDFKPKTFNGKIIPVETHGIKVMSMGFLVNGNDPIVWRGPMLGKMIEHFTKDVLWGELDYFILDMPPGTGDVALDMHLMIPESKEIVVTTPHKAAAFVAERAGTMAIKSNHEVIGVVENMSYFSPPESQEKYFIFGKGGGEVLASQLGVDLLGQLPIQEPDESLDTPAIAPEGSPLQEEYVKLAQTIDSKFA</sequence>
<keyword evidence="6" id="KW-0378">Hydrolase</keyword>
<dbReference type="Gene3D" id="3.40.50.300">
    <property type="entry name" value="P-loop containing nucleotide triphosphate hydrolases"/>
    <property type="match status" value="1"/>
</dbReference>
<comment type="similarity">
    <text evidence="6">Belongs to the Mrp/NBP35 ATP-binding proteins family.</text>
</comment>
<dbReference type="GO" id="GO:0005524">
    <property type="term" value="F:ATP binding"/>
    <property type="evidence" value="ECO:0007669"/>
    <property type="project" value="UniProtKB-KW"/>
</dbReference>
<feature type="binding site" evidence="6">
    <location>
        <begin position="23"/>
        <end position="30"/>
    </location>
    <ligand>
        <name>ATP</name>
        <dbReference type="ChEBI" id="CHEBI:30616"/>
    </ligand>
</feature>
<dbReference type="InterPro" id="IPR033756">
    <property type="entry name" value="YlxH/NBP35"/>
</dbReference>
<evidence type="ECO:0000313" key="7">
    <source>
        <dbReference type="EMBL" id="MBY0098941.1"/>
    </source>
</evidence>
<dbReference type="CDD" id="cd02037">
    <property type="entry name" value="Mrp_NBP35"/>
    <property type="match status" value="1"/>
</dbReference>
<dbReference type="InterPro" id="IPR044304">
    <property type="entry name" value="NUBPL-like"/>
</dbReference>
<evidence type="ECO:0000256" key="5">
    <source>
        <dbReference type="ARBA" id="ARBA00023014"/>
    </source>
</evidence>
<keyword evidence="5 6" id="KW-0411">Iron-sulfur</keyword>
<name>A0ABS7KA34_9BACI</name>
<comment type="caution">
    <text evidence="7">The sequence shown here is derived from an EMBL/GenBank/DDBJ whole genome shotgun (WGS) entry which is preliminary data.</text>
</comment>
<dbReference type="InterPro" id="IPR019591">
    <property type="entry name" value="Mrp/NBP35_ATP-bd"/>
</dbReference>
<keyword evidence="1 6" id="KW-0479">Metal-binding</keyword>
<evidence type="ECO:0000256" key="4">
    <source>
        <dbReference type="ARBA" id="ARBA00023004"/>
    </source>
</evidence>
<protein>
    <recommendedName>
        <fullName evidence="6">Iron-sulfur cluster carrier protein</fullName>
    </recommendedName>
</protein>
<dbReference type="InterPro" id="IPR027417">
    <property type="entry name" value="P-loop_NTPase"/>
</dbReference>
<evidence type="ECO:0000256" key="2">
    <source>
        <dbReference type="ARBA" id="ARBA00022741"/>
    </source>
</evidence>
<dbReference type="PANTHER" id="PTHR42961">
    <property type="entry name" value="IRON-SULFUR PROTEIN NUBPL"/>
    <property type="match status" value="1"/>
</dbReference>
<keyword evidence="3 6" id="KW-0067">ATP-binding</keyword>
<keyword evidence="2 6" id="KW-0547">Nucleotide-binding</keyword>
<evidence type="ECO:0000256" key="3">
    <source>
        <dbReference type="ARBA" id="ARBA00022840"/>
    </source>
</evidence>
<comment type="function">
    <text evidence="6">Binds and transfers iron-sulfur (Fe-S) clusters to target apoproteins. Can hydrolyze ATP.</text>
</comment>
<organism evidence="7 8">
    <name type="scientific">Mesobacillus maritimus</name>
    <dbReference type="NCBI Taxonomy" id="1643336"/>
    <lineage>
        <taxon>Bacteria</taxon>
        <taxon>Bacillati</taxon>
        <taxon>Bacillota</taxon>
        <taxon>Bacilli</taxon>
        <taxon>Bacillales</taxon>
        <taxon>Bacillaceae</taxon>
        <taxon>Mesobacillus</taxon>
    </lineage>
</organism>
<dbReference type="EMBL" id="JACWFH010000030">
    <property type="protein sequence ID" value="MBY0098941.1"/>
    <property type="molecule type" value="Genomic_DNA"/>
</dbReference>
<keyword evidence="4 6" id="KW-0408">Iron</keyword>
<evidence type="ECO:0000313" key="8">
    <source>
        <dbReference type="Proteomes" id="UP000769780"/>
    </source>
</evidence>
<evidence type="ECO:0000256" key="1">
    <source>
        <dbReference type="ARBA" id="ARBA00022723"/>
    </source>
</evidence>
<dbReference type="SUPFAM" id="SSF52540">
    <property type="entry name" value="P-loop containing nucleoside triphosphate hydrolases"/>
    <property type="match status" value="1"/>
</dbReference>
<keyword evidence="8" id="KW-1185">Reference proteome</keyword>
<reference evidence="7 8" key="1">
    <citation type="submission" date="2020-07" db="EMBL/GenBank/DDBJ databases">
        <title>Fungal Genomes of the International Space Station.</title>
        <authorList>
            <person name="Seuylemezian A."/>
            <person name="Singh N.K."/>
            <person name="Wood J."/>
            <person name="Venkateswaran K."/>
        </authorList>
    </citation>
    <scope>NUCLEOTIDE SEQUENCE [LARGE SCALE GENOMIC DNA]</scope>
    <source>
        <strain evidence="7 8">PL-B2</strain>
    </source>
</reference>
<gene>
    <name evidence="7" type="ORF">H0185_19430</name>
</gene>
<evidence type="ECO:0000256" key="6">
    <source>
        <dbReference type="HAMAP-Rule" id="MF_02040"/>
    </source>
</evidence>
<dbReference type="PANTHER" id="PTHR42961:SF2">
    <property type="entry name" value="IRON-SULFUR PROTEIN NUBPL"/>
    <property type="match status" value="1"/>
</dbReference>
<dbReference type="Pfam" id="PF10609">
    <property type="entry name" value="ParA"/>
    <property type="match status" value="1"/>
</dbReference>